<dbReference type="InterPro" id="IPR013783">
    <property type="entry name" value="Ig-like_fold"/>
</dbReference>
<evidence type="ECO:0000259" key="1">
    <source>
        <dbReference type="PROSITE" id="PS50835"/>
    </source>
</evidence>
<reference evidence="2" key="1">
    <citation type="journal article" date="2023" name="PLoS Negl. Trop. Dis.">
        <title>A genome sequence for Biomphalaria pfeifferi, the major vector snail for the human-infecting parasite Schistosoma mansoni.</title>
        <authorList>
            <person name="Bu L."/>
            <person name="Lu L."/>
            <person name="Laidemitt M.R."/>
            <person name="Zhang S.M."/>
            <person name="Mutuku M."/>
            <person name="Mkoji G."/>
            <person name="Steinauer M."/>
            <person name="Loker E.S."/>
        </authorList>
    </citation>
    <scope>NUCLEOTIDE SEQUENCE</scope>
    <source>
        <strain evidence="2">KasaAsao</strain>
    </source>
</reference>
<dbReference type="InterPro" id="IPR036179">
    <property type="entry name" value="Ig-like_dom_sf"/>
</dbReference>
<evidence type="ECO:0000313" key="3">
    <source>
        <dbReference type="Proteomes" id="UP001233172"/>
    </source>
</evidence>
<sequence>VAVINNYFTGILNDPVTFRTGILVGPPNILSALNLETEVTEGQQVTLACEVKSKPKAVITWFKDNSQIISSREGVQILTNGSLVIQVVMTTDA</sequence>
<feature type="non-terminal residue" evidence="2">
    <location>
        <position position="1"/>
    </location>
</feature>
<dbReference type="AlphaFoldDB" id="A0AAD8FG84"/>
<organism evidence="2 3">
    <name type="scientific">Biomphalaria pfeifferi</name>
    <name type="common">Bloodfluke planorb</name>
    <name type="synonym">Freshwater snail</name>
    <dbReference type="NCBI Taxonomy" id="112525"/>
    <lineage>
        <taxon>Eukaryota</taxon>
        <taxon>Metazoa</taxon>
        <taxon>Spiralia</taxon>
        <taxon>Lophotrochozoa</taxon>
        <taxon>Mollusca</taxon>
        <taxon>Gastropoda</taxon>
        <taxon>Heterobranchia</taxon>
        <taxon>Euthyneura</taxon>
        <taxon>Panpulmonata</taxon>
        <taxon>Hygrophila</taxon>
        <taxon>Lymnaeoidea</taxon>
        <taxon>Planorbidae</taxon>
        <taxon>Biomphalaria</taxon>
    </lineage>
</organism>
<proteinExistence type="predicted"/>
<dbReference type="EMBL" id="JASAOG010000022">
    <property type="protein sequence ID" value="KAK0063260.1"/>
    <property type="molecule type" value="Genomic_DNA"/>
</dbReference>
<gene>
    <name evidence="2" type="ORF">Bpfe_007456</name>
</gene>
<reference evidence="2" key="2">
    <citation type="submission" date="2023-04" db="EMBL/GenBank/DDBJ databases">
        <authorList>
            <person name="Bu L."/>
            <person name="Lu L."/>
            <person name="Laidemitt M.R."/>
            <person name="Zhang S.M."/>
            <person name="Mutuku M."/>
            <person name="Mkoji G."/>
            <person name="Steinauer M."/>
            <person name="Loker E.S."/>
        </authorList>
    </citation>
    <scope>NUCLEOTIDE SEQUENCE</scope>
    <source>
        <strain evidence="2">KasaAsao</strain>
        <tissue evidence="2">Whole Snail</tissue>
    </source>
</reference>
<accession>A0AAD8FG84</accession>
<dbReference type="InterPro" id="IPR007110">
    <property type="entry name" value="Ig-like_dom"/>
</dbReference>
<dbReference type="PROSITE" id="PS50835">
    <property type="entry name" value="IG_LIKE"/>
    <property type="match status" value="1"/>
</dbReference>
<evidence type="ECO:0000313" key="2">
    <source>
        <dbReference type="EMBL" id="KAK0063260.1"/>
    </source>
</evidence>
<dbReference type="SUPFAM" id="SSF48726">
    <property type="entry name" value="Immunoglobulin"/>
    <property type="match status" value="1"/>
</dbReference>
<feature type="domain" description="Ig-like" evidence="1">
    <location>
        <begin position="27"/>
        <end position="93"/>
    </location>
</feature>
<dbReference type="Gene3D" id="2.60.40.10">
    <property type="entry name" value="Immunoglobulins"/>
    <property type="match status" value="1"/>
</dbReference>
<comment type="caution">
    <text evidence="2">The sequence shown here is derived from an EMBL/GenBank/DDBJ whole genome shotgun (WGS) entry which is preliminary data.</text>
</comment>
<feature type="non-terminal residue" evidence="2">
    <location>
        <position position="93"/>
    </location>
</feature>
<dbReference type="CDD" id="cd00096">
    <property type="entry name" value="Ig"/>
    <property type="match status" value="1"/>
</dbReference>
<keyword evidence="3" id="KW-1185">Reference proteome</keyword>
<protein>
    <submittedName>
        <fullName evidence="2">Junctional adhesion molecule A</fullName>
    </submittedName>
</protein>
<dbReference type="Pfam" id="PF13927">
    <property type="entry name" value="Ig_3"/>
    <property type="match status" value="1"/>
</dbReference>
<name>A0AAD8FG84_BIOPF</name>
<dbReference type="Proteomes" id="UP001233172">
    <property type="component" value="Unassembled WGS sequence"/>
</dbReference>